<feature type="transmembrane region" description="Helical" evidence="1">
    <location>
        <begin position="38"/>
        <end position="58"/>
    </location>
</feature>
<proteinExistence type="predicted"/>
<comment type="caution">
    <text evidence="2">The sequence shown here is derived from an EMBL/GenBank/DDBJ whole genome shotgun (WGS) entry which is preliminary data.</text>
</comment>
<dbReference type="RefSeq" id="WP_147066656.1">
    <property type="nucleotide sequence ID" value="NZ_BAAARO010000012.1"/>
</dbReference>
<dbReference type="InterPro" id="IPR021414">
    <property type="entry name" value="DUF3054"/>
</dbReference>
<evidence type="ECO:0000256" key="1">
    <source>
        <dbReference type="SAM" id="Phobius"/>
    </source>
</evidence>
<keyword evidence="1" id="KW-1133">Transmembrane helix</keyword>
<dbReference type="AlphaFoldDB" id="A0A512D2B4"/>
<gene>
    <name evidence="2" type="ORF">TAE01_23930</name>
</gene>
<keyword evidence="1" id="KW-0812">Transmembrane</keyword>
<dbReference type="EMBL" id="BJYX01000011">
    <property type="protein sequence ID" value="GEO30583.1"/>
    <property type="molecule type" value="Genomic_DNA"/>
</dbReference>
<accession>A0A512D2B4</accession>
<sequence>MTRTPWWRRPPVALGLDVLLVLVFAGVGRASHDEAGPVLGAVLTAWPFLVGTAAGWLVVRVVRRTWPVDVGPGVTVWFATVLVGMLLRHAVGSGTAASFIVVASVVLALFLLGWRALGAYAVRRARTPHPS</sequence>
<keyword evidence="1" id="KW-0472">Membrane</keyword>
<organism evidence="2 3">
    <name type="scientific">Terrabacter aerolatus</name>
    <dbReference type="NCBI Taxonomy" id="422442"/>
    <lineage>
        <taxon>Bacteria</taxon>
        <taxon>Bacillati</taxon>
        <taxon>Actinomycetota</taxon>
        <taxon>Actinomycetes</taxon>
        <taxon>Micrococcales</taxon>
        <taxon>Intrasporangiaceae</taxon>
        <taxon>Terrabacter</taxon>
    </lineage>
</organism>
<name>A0A512D2B4_9MICO</name>
<dbReference type="OrthoDB" id="3698172at2"/>
<evidence type="ECO:0000313" key="2">
    <source>
        <dbReference type="EMBL" id="GEO30583.1"/>
    </source>
</evidence>
<feature type="transmembrane region" description="Helical" evidence="1">
    <location>
        <begin position="96"/>
        <end position="117"/>
    </location>
</feature>
<feature type="transmembrane region" description="Helical" evidence="1">
    <location>
        <begin position="70"/>
        <end position="90"/>
    </location>
</feature>
<protein>
    <submittedName>
        <fullName evidence="2">Membrane protein</fullName>
    </submittedName>
</protein>
<evidence type="ECO:0000313" key="3">
    <source>
        <dbReference type="Proteomes" id="UP000321534"/>
    </source>
</evidence>
<keyword evidence="3" id="KW-1185">Reference proteome</keyword>
<reference evidence="2 3" key="1">
    <citation type="submission" date="2019-07" db="EMBL/GenBank/DDBJ databases">
        <title>Whole genome shotgun sequence of Terrabacter aerolatus NBRC 106305.</title>
        <authorList>
            <person name="Hosoyama A."/>
            <person name="Uohara A."/>
            <person name="Ohji S."/>
            <person name="Ichikawa N."/>
        </authorList>
    </citation>
    <scope>NUCLEOTIDE SEQUENCE [LARGE SCALE GENOMIC DNA]</scope>
    <source>
        <strain evidence="2 3">NBRC 106305</strain>
    </source>
</reference>
<feature type="transmembrane region" description="Helical" evidence="1">
    <location>
        <begin position="12"/>
        <end position="32"/>
    </location>
</feature>
<dbReference type="Pfam" id="PF11255">
    <property type="entry name" value="DUF3054"/>
    <property type="match status" value="1"/>
</dbReference>
<dbReference type="Proteomes" id="UP000321534">
    <property type="component" value="Unassembled WGS sequence"/>
</dbReference>